<keyword evidence="5 6" id="KW-0472">Membrane</keyword>
<dbReference type="PIRSF" id="PIRSF035875">
    <property type="entry name" value="RNase_BN"/>
    <property type="match status" value="1"/>
</dbReference>
<dbReference type="NCBIfam" id="TIGR00765">
    <property type="entry name" value="yihY_not_rbn"/>
    <property type="match status" value="1"/>
</dbReference>
<evidence type="ECO:0000256" key="6">
    <source>
        <dbReference type="SAM" id="Phobius"/>
    </source>
</evidence>
<dbReference type="InterPro" id="IPR017039">
    <property type="entry name" value="Virul_fac_BrkB"/>
</dbReference>
<dbReference type="EMBL" id="QFVR01000010">
    <property type="protein sequence ID" value="PWI25314.1"/>
    <property type="molecule type" value="Genomic_DNA"/>
</dbReference>
<feature type="transmembrane region" description="Helical" evidence="6">
    <location>
        <begin position="193"/>
        <end position="216"/>
    </location>
</feature>
<feature type="transmembrane region" description="Helical" evidence="6">
    <location>
        <begin position="261"/>
        <end position="283"/>
    </location>
</feature>
<feature type="transmembrane region" description="Helical" evidence="6">
    <location>
        <begin position="110"/>
        <end position="130"/>
    </location>
</feature>
<feature type="transmembrane region" description="Helical" evidence="6">
    <location>
        <begin position="228"/>
        <end position="249"/>
    </location>
</feature>
<evidence type="ECO:0000256" key="2">
    <source>
        <dbReference type="ARBA" id="ARBA00022475"/>
    </source>
</evidence>
<reference evidence="7 8" key="1">
    <citation type="submission" date="2018-05" db="EMBL/GenBank/DDBJ databases">
        <title>Kurthia sibirica genome sequence.</title>
        <authorList>
            <person name="Maclea K.S."/>
            <person name="Goen A.E."/>
        </authorList>
    </citation>
    <scope>NUCLEOTIDE SEQUENCE [LARGE SCALE GENOMIC DNA]</scope>
    <source>
        <strain evidence="7 8">ATCC 49154</strain>
    </source>
</reference>
<evidence type="ECO:0000256" key="3">
    <source>
        <dbReference type="ARBA" id="ARBA00022692"/>
    </source>
</evidence>
<dbReference type="GO" id="GO:0005886">
    <property type="term" value="C:plasma membrane"/>
    <property type="evidence" value="ECO:0007669"/>
    <property type="project" value="UniProtKB-SubCell"/>
</dbReference>
<comment type="caution">
    <text evidence="7">The sequence shown here is derived from an EMBL/GenBank/DDBJ whole genome shotgun (WGS) entry which is preliminary data.</text>
</comment>
<sequence>MFKKVKFMQVEKKPSNIDLNSVDYTSKKGFLKAFIQGVKEADVSSAGAQLAYFFLLSMFPLLLFVLTLLPFLNLPQEQVFSMLENILPEQVHSLIESTISDIMKSRSGGLLSIGIIATLWSASNGVNSLVKNLNRSYGMKETRPFLVARGMSLVFTVLLIGLVIVALVLPVFGRAIGVFLFSTIGIEDSFLTLWNYVRLIMPPILIFTVLVMLYWIAPNITLYFKSAIPGAIFSTVAWVLISFAFSYYVNNFSNYSRTYGSIGGIIILMLWLYITGIVLVIGGQLNVTIQRRKEQILREKKIHP</sequence>
<dbReference type="OrthoDB" id="9775903at2"/>
<name>A0A2U3ALC9_9BACL</name>
<keyword evidence="4 6" id="KW-1133">Transmembrane helix</keyword>
<dbReference type="PANTHER" id="PTHR30213:SF0">
    <property type="entry name" value="UPF0761 MEMBRANE PROTEIN YIHY"/>
    <property type="match status" value="1"/>
</dbReference>
<feature type="transmembrane region" description="Helical" evidence="6">
    <location>
        <begin position="50"/>
        <end position="72"/>
    </location>
</feature>
<keyword evidence="3 6" id="KW-0812">Transmembrane</keyword>
<evidence type="ECO:0000313" key="7">
    <source>
        <dbReference type="EMBL" id="PWI25314.1"/>
    </source>
</evidence>
<evidence type="ECO:0000256" key="5">
    <source>
        <dbReference type="ARBA" id="ARBA00023136"/>
    </source>
</evidence>
<evidence type="ECO:0000256" key="4">
    <source>
        <dbReference type="ARBA" id="ARBA00022989"/>
    </source>
</evidence>
<dbReference type="AlphaFoldDB" id="A0A2U3ALC9"/>
<evidence type="ECO:0000313" key="8">
    <source>
        <dbReference type="Proteomes" id="UP000245938"/>
    </source>
</evidence>
<proteinExistence type="predicted"/>
<accession>A0A2U3ALC9</accession>
<dbReference type="Pfam" id="PF03631">
    <property type="entry name" value="Virul_fac_BrkB"/>
    <property type="match status" value="1"/>
</dbReference>
<keyword evidence="2" id="KW-1003">Cell membrane</keyword>
<organism evidence="7 8">
    <name type="scientific">Kurthia sibirica</name>
    <dbReference type="NCBI Taxonomy" id="202750"/>
    <lineage>
        <taxon>Bacteria</taxon>
        <taxon>Bacillati</taxon>
        <taxon>Bacillota</taxon>
        <taxon>Bacilli</taxon>
        <taxon>Bacillales</taxon>
        <taxon>Caryophanaceae</taxon>
        <taxon>Kurthia</taxon>
    </lineage>
</organism>
<comment type="subcellular location">
    <subcellularLocation>
        <location evidence="1">Cell membrane</location>
        <topology evidence="1">Multi-pass membrane protein</topology>
    </subcellularLocation>
</comment>
<keyword evidence="8" id="KW-1185">Reference proteome</keyword>
<feature type="transmembrane region" description="Helical" evidence="6">
    <location>
        <begin position="151"/>
        <end position="173"/>
    </location>
</feature>
<protein>
    <submittedName>
        <fullName evidence="7">Ribonuclease</fullName>
    </submittedName>
</protein>
<dbReference type="Proteomes" id="UP000245938">
    <property type="component" value="Unassembled WGS sequence"/>
</dbReference>
<evidence type="ECO:0000256" key="1">
    <source>
        <dbReference type="ARBA" id="ARBA00004651"/>
    </source>
</evidence>
<gene>
    <name evidence="7" type="ORF">DEX24_09235</name>
</gene>
<dbReference type="PANTHER" id="PTHR30213">
    <property type="entry name" value="INNER MEMBRANE PROTEIN YHJD"/>
    <property type="match status" value="1"/>
</dbReference>